<name>A0A2H0WA87_9BACT</name>
<dbReference type="InterPro" id="IPR030934">
    <property type="entry name" value="Intein_C"/>
</dbReference>
<dbReference type="SMART" id="SM00306">
    <property type="entry name" value="HintN"/>
    <property type="match status" value="1"/>
</dbReference>
<keyword evidence="1" id="KW-1133">Transmembrane helix</keyword>
<dbReference type="GO" id="GO:0016539">
    <property type="term" value="P:intein-mediated protein splicing"/>
    <property type="evidence" value="ECO:0007669"/>
    <property type="project" value="InterPro"/>
</dbReference>
<dbReference type="Gene3D" id="3.60.21.10">
    <property type="match status" value="1"/>
</dbReference>
<feature type="transmembrane region" description="Helical" evidence="1">
    <location>
        <begin position="12"/>
        <end position="30"/>
    </location>
</feature>
<dbReference type="Proteomes" id="UP000230093">
    <property type="component" value="Unassembled WGS sequence"/>
</dbReference>
<reference evidence="4" key="1">
    <citation type="submission" date="2017-09" db="EMBL/GenBank/DDBJ databases">
        <title>Depth-based differentiation of microbial function through sediment-hosted aquifers and enrichment of novel symbionts in the deep terrestrial subsurface.</title>
        <authorList>
            <person name="Probst A.J."/>
            <person name="Ladd B."/>
            <person name="Jarett J.K."/>
            <person name="Geller-Mcgrath D.E."/>
            <person name="Sieber C.M.K."/>
            <person name="Emerson J.B."/>
            <person name="Anantharaman K."/>
            <person name="Thomas B.C."/>
            <person name="Malmstrom R."/>
            <person name="Stieglmeier M."/>
            <person name="Klingl A."/>
            <person name="Woyke T."/>
            <person name="Ryan C.M."/>
            <person name="Banfield J.F."/>
        </authorList>
    </citation>
    <scope>NUCLEOTIDE SEQUENCE [LARGE SCALE GENOMIC DNA]</scope>
</reference>
<dbReference type="CDD" id="cd00081">
    <property type="entry name" value="Hint"/>
    <property type="match status" value="1"/>
</dbReference>
<proteinExistence type="predicted"/>
<dbReference type="SUPFAM" id="SSF51294">
    <property type="entry name" value="Hedgehog/intein (Hint) domain"/>
    <property type="match status" value="1"/>
</dbReference>
<dbReference type="Gene3D" id="3.30.565.10">
    <property type="entry name" value="Histidine kinase-like ATPase, C-terminal domain"/>
    <property type="match status" value="2"/>
</dbReference>
<dbReference type="InterPro" id="IPR011009">
    <property type="entry name" value="Kinase-like_dom_sf"/>
</dbReference>
<dbReference type="PROSITE" id="PS50817">
    <property type="entry name" value="INTEIN_N_TER"/>
    <property type="match status" value="1"/>
</dbReference>
<gene>
    <name evidence="3" type="ORF">COT75_01240</name>
</gene>
<accession>A0A2H0WA87</accession>
<dbReference type="Gene3D" id="2.170.16.10">
    <property type="entry name" value="Hedgehog/Intein (Hint) domain"/>
    <property type="match status" value="1"/>
</dbReference>
<dbReference type="Pfam" id="PF07591">
    <property type="entry name" value="PT-HINT"/>
    <property type="match status" value="1"/>
</dbReference>
<evidence type="ECO:0000259" key="2">
    <source>
        <dbReference type="SMART" id="SM00306"/>
    </source>
</evidence>
<evidence type="ECO:0000256" key="1">
    <source>
        <dbReference type="SAM" id="Phobius"/>
    </source>
</evidence>
<protein>
    <recommendedName>
        <fullName evidence="2">Hint domain-containing protein</fullName>
    </recommendedName>
</protein>
<dbReference type="PROSITE" id="PS50818">
    <property type="entry name" value="INTEIN_C_TER"/>
    <property type="match status" value="1"/>
</dbReference>
<keyword evidence="1" id="KW-0812">Transmembrane</keyword>
<dbReference type="SUPFAM" id="SSF56112">
    <property type="entry name" value="Protein kinase-like (PK-like)"/>
    <property type="match status" value="1"/>
</dbReference>
<comment type="caution">
    <text evidence="3">The sequence shown here is derived from an EMBL/GenBank/DDBJ whole genome shotgun (WGS) entry which is preliminary data.</text>
</comment>
<feature type="domain" description="Hint" evidence="2">
    <location>
        <begin position="180"/>
        <end position="287"/>
    </location>
</feature>
<evidence type="ECO:0000313" key="4">
    <source>
        <dbReference type="Proteomes" id="UP000230093"/>
    </source>
</evidence>
<dbReference type="InterPro" id="IPR036844">
    <property type="entry name" value="Hint_dom_sf"/>
</dbReference>
<dbReference type="InterPro" id="IPR003587">
    <property type="entry name" value="Hint_dom_N"/>
</dbReference>
<dbReference type="SUPFAM" id="SSF55874">
    <property type="entry name" value="ATPase domain of HSP90 chaperone/DNA topoisomerase II/histidine kinase"/>
    <property type="match status" value="2"/>
</dbReference>
<dbReference type="InterPro" id="IPR029052">
    <property type="entry name" value="Metallo-depent_PP-like"/>
</dbReference>
<organism evidence="3 4">
    <name type="scientific">Candidatus Beckwithbacteria bacterium CG10_big_fil_rev_8_21_14_0_10_34_10</name>
    <dbReference type="NCBI Taxonomy" id="1974495"/>
    <lineage>
        <taxon>Bacteria</taxon>
        <taxon>Candidatus Beckwithiibacteriota</taxon>
    </lineage>
</organism>
<keyword evidence="1" id="KW-0472">Membrane</keyword>
<sequence length="4635" mass="513280">MSKLPENKSGSSPIIVIIATLAISSFLPFFSSKIPFNIKEKFPQIFYLQEDSGNPYPTPTPKPNECNYSGQKKCEGNIKYTCRYKLGILKWTDADNCCSPSFDGCGCQGGVCKVKPTPKPTPAPRPTPDQCQVTSDCAAEGRCNVSCSGRPKKCHWTSCPAGVEPEAPGEGETGSGPVSYGCFLKGTKIRTADGLKNIEEIKREDKLVSFNLNTLKEEIAASFELSSHKVNGFYYLLISDYSSQKIQLRVTSEHPIFTLVSPQADFSQAQFVKVKDLKKDDLVKTDKFWGVIIEKKYYDLETLVYNLVSVSPWENFFANGVLVHNKAVLSPPLQSGDLGDEIEEEPVGIGTTSSGSGYSVYNENDEMGELKLSQRELFQPTAPLSQEQPSVDTGGYSQIPPVTSPSVIPGFTPSFDQSSCSKECQQSKGAGAGGQYNPDKNEMGVGGCECACVKGHWKPGSGYTSCEGEEENQIIGECPVTGEDYVLNSCVQQVCQGEKWVKTQQRCTASGRSYQVQGDATENTCSEGDSVRDCHQPVITQTLPGQESQTTVRLPDGEKCSPDGKYIYTKTENQSVYRGIRREEDRFNSKLGVGNRVPLESVCFEKDGQAYIVSTTEYFGSGTEVYSENQGFSCSLSGNNIVDAQDEQNSINCNYNEICSKEGGYLACQKVNLTDSQLQEDYIIFDSQKYVCRQKTKIFFQDLRQRELVEVKDCADLGSNYICGRQDGQITCLKTETEVDYQAEELSLDQDQGFSASNGYSCSGTSGIINNRFRDRKTSFKKCDVGNICTELRINGETYFKCLDKNKDLGLKDKDIAVNDQVIIEGTVAENGDTDLELSFIPAEITDNSVPLLAKCSWPQGNQGETKLFEPNVFGDSEPTRYKCTCLEDGSSCQWKSLKLVYSVEENCGNHFNNDTYFTASGCFQCQSGQEVLLASRKQIQNYKNQAAIDPRAQTSISSKCLGFVSQETRQTTCSDGSQAGSVYCKGDQCKACEIGADGQTSSKTIDSYDQARIYCPSECALTNTTQKTGKVCDEAGNLYEFTTTDLGTEEKNYLKFCPLGCRNGACIEGCLTSDFKMVSKGTIIAAESGCGTKKCQNDGSWKEEIGSDCRAEVAESLRWQAIEEDYQEEQNLNLTLVQRLASKEGAYTKSLIKVFDADFLETEGGQELLERAQNNKNELLAGDVMSAGLKELLRTGQGSSFYDDGEEITGLTSLRPYESDVLEAGNEVYDEFIEACQKRDEGFVEQVKQLRAISSSAVSYLNRPYLDNTQECQNMISTIKHQMTGEADNLGQGVLNFLAGFGGTEFGDQNSPYYQYGQALEAIEECNQASSQYNFNWELKASDNISSWSQEQKDCVAGMAAAKKARLDKLGGTDELTGSAVFETLYGEGLGDFGGGQESIRAAAGRQQLANAALTIGTMGVSGVAQGIIKGTKLASTTVAAANAAGDLAKGAGFLEKIVPRAVTGLTSGQWVETGALSVLNYSVADVVGDVWLATKYTGQMAVGDVASAAELDKLMDVSDQSQGNVVLSGLASQSQELANQQTASFGSSNWWGNLARNAGYSLAFGSALNLKNIASDAIGNRVGTFIGQIADSARGARELVSNPASSFSLAEAVLGSSLDKVPGVVISLGVDGRTILNLPRGLEIHAPAVDVEGNLTATRVIKSSTDTKLIIEPASDGNLRITAGDKTVEVPEASLKSFIVVDPSSENSRVIINAFDEGIGALEKQGIQASQTVKDIESLLGGVEIASVRVVNYKGDLPQIEAKKLTTKVGETLASVWDNTGGKIFRTGFQPEVSSISKEGSVEKLSFWKKTSDSLNKGIDDIKSRFSGSKTEIPVPDAEVVLQPEPVKKVSFWQGAGYKLAQGINDIKGRLSGSERELAGLKSIVNQDKLPSEVIEAIKGSKLGEPLDSFIRKNGGLLTYISGDNVYLSDGHKLVHLPDGVKVSTDNYTGLFYIDLPEKMIIPSNDRVSLINLDDSVKWQELKGILAEKGVKLPEVELGGEGPEPVVKPEVENTSSNYNFGYKLAETFNGIKSSLGGGGKENKPNVINETLERIRTSQLQKAQGRLEAKVSTEVQGHIVDDIYNHSLRLKQTAFSSLDSAKNFADYNVRERIGLWSQLDRNGKSDIYKTAWQKFDQAGIDSVRAAELATQIEKGILANQEQLIQNQLKRIDFKETLVGGKNVYSFGDIHGDYEQFEKLAKGQLKNDQGETLSEPILNFWGRLKLGPNDEVYIHGDLIDRSPVEAGKNVKKSNKTTSIGTAKAVMELEQQSNGQVKVLLGNHDAAGLTAYHKMKELISSGMSESEAALQAAEWVSPKVIKKGVPFVISPGINSEELLKLYKDPELANWLMSRPAMLLDAQGTIHVHSDTSSYFYYGKKIEDINRNVASILRGEQGADKVADLARDLTSRNGFYSPEKVNLFLERTGGKKIIHAHNEGAVEVDSRVVNVDGGLSRGYKGQARFDEVIVPPEVKVLVNVRGKAVIPTVEIQAGLSPREIGRSFYSLSRDFTGGVQKLLGQNIGSSSDTRLSQLWQLFDDNAQNPSFNLFVQLKNTIATIQIGLEGKYGFNQETSLGRLWQAAEETAADPLIFFKKVFGGTEVKTSGLEGEVKVEVEEKTAVTPPEIQTIRQEKLIYPKTEEFINKENQGSIKSVSEGKWGKVYLVENEAVKVFMRDSPYNSYELEFYRLFGGQATIPEFKGELASSKDLPSGGFVMERIKGETLEDLVNKRTAGWTAEIRDPNGLGFIDNSVDINDLIRGTLTKDQAQQALNDLAEFHRVTGRAHGDLGQTKDIIVEEVTGRLRFIDPEWERFGDQTPQGEMDSFHNYMERLCGEELVKPETISAEEQTRRLGKFFDSIGDETGEGENQPEAVNFVPVEEEVVKTSINFSKLEELKTTAREEVFLDELVGVMQANTGKSLAQAFETGRLGGVLTQVPEAVVKTYNRALNNLAYNQFTDMETRPAIETILNAIDTMDRLKFRTGEDLEVVVKIEIQDGFLKVIDQGEGIALSDLVKLLNPGEGGNLGQAGTVGKFGAGFKSGFYYLKETFSQTKRAGDYIIVKSNTGSEKNFFIFTLGEDGRFKFSSNPLEAEKINFSRGTEVEIHSSLVSKEAILADARKTLEYKTGARLEVKELDTGENYSLNPEDRVKTLTSVEVEAITPQEESVYPALAIKTVESKGLTAAKGEKSEVKILVNGVLMESFYLETLGQPRELALDFHKNFVDYARDRSQIKPSQLTLKALEVTLEEFHSQSPAYFYDNLTLLYQIAVRFKDNALPAKAGIEPADPVALIKEKISRDLSWGYLNKKIVFVEDPELRLAIDPNQEAFFIPKDALSDNTGLNKLNNSIRDKETDFIVYLPLKEEASLNYGLVTNEGILVLDTKLQSLMENPEFRGDFLPVLQALSDVSQRMESSRATGDLIRKYAVLIQNQADLKEKSSLGLLKKRLRITDEEKLARMQNKEDIKLVNEFDRDSLKLLNQIKNNEDYIAALRYIEAAPGYISSFYPESSGYFNFLKDYFSIEEAFEIAKQIKVNTKGEPYMPQFSSEAKAIIEAHTKINSYKIDGSIVIDKEKMKDYWQVIMSSETPYELKKELFSFYVFSQIDSSFRYNLNDYDVRMIRAVNIEKEKINANPIRRLLKGKLLNDYAYYSPTDSKAFIGNDIYEFLVGGKLDTVYDYSENILKKLNGEGKGIGTLSDTFFSMYNILVEKENILLTDKKGMKDAFSRLQEIVTLMLSDLTPSEGNERVKSLEKIFGYGKVENYANLNKGLKTHGSFPQELAPYLHLLYSESPSLGQKPAIAISLPLEKQPIDFSDLIMLQSANQTIADNLTQADNPLQIKDLISEFKLKFEADDLNEIQGRAQAAIKRANEQTVDPFAFLREITTNAYEASRQRGVDSGQVPVFDITAWQDDQGRLVLTMSDNGSGIDLETFITKLAQPNASGWDSEITHFGQGFYTVFSGDEVRLLSTKDGQSLITSLTPLREGNVMTEIKADFSLETAGNRTHGTTLEWVKDTASPQLLASEIWAQLHHYVGLFDNSEMLIRFNGEVINEGAKELVQLTTKSGDVYTFFQAPGEEAFNLNNVFMSTPGEQIIYPVPASVRSILETYGYSINLKSQDLQPLESRSDFVGRKQKIEVDKEIIAEMGVRAAAAIFSTGSVEVKALPDDLFRNIENYRPRDFVLKDAQRLEKGQKIDWLKYIQGDEADKNSLRLLLAIPSLEVEGEKYSFFNAVIKALDDDDFLNKLPLELAEKIIEAKTQNFYGFKLGENVLEKYGLGEVFATPLQPGEPNSEVLAAWQTLVEQALEPISQSLSEKSLVHQFFSSAFPSIAYTNPVGKTVDISWNIPAIYDDLLVLHAYLKADVNDQGQWLTKNGKSLSRDLWHNVWYRILETGYHETAHIIRGESETEWTHNSDFYRFQNELLNRYLESFSKNPQLFSQDKLIGGLQEQFQPTGDKLLLPDRFLKPAESHYMESLGVAVKPLFKFIQAPFKALNGYFNPEAESYNEDEEIARTYVIASLDNRQVGWPLASLWWNKRSTARAFLISQDITFLLSSRDNFFHPFKTLKQLKQNRQFLADLDVGGNNYLLQLTRLPQTYTKGFNFSLPKLKLPKILSFKFNFLIFSDKLDLGYVLKRKPYD</sequence>
<dbReference type="SUPFAM" id="SSF56300">
    <property type="entry name" value="Metallo-dependent phosphatases"/>
    <property type="match status" value="1"/>
</dbReference>
<dbReference type="InterPro" id="IPR036890">
    <property type="entry name" value="HATPase_C_sf"/>
</dbReference>
<dbReference type="InterPro" id="IPR006141">
    <property type="entry name" value="Intein_N"/>
</dbReference>
<evidence type="ECO:0000313" key="3">
    <source>
        <dbReference type="EMBL" id="PIS09475.1"/>
    </source>
</evidence>
<dbReference type="EMBL" id="PEZT01000008">
    <property type="protein sequence ID" value="PIS09475.1"/>
    <property type="molecule type" value="Genomic_DNA"/>
</dbReference>